<accession>A0A4R9KCV9</accession>
<keyword evidence="2" id="KW-1185">Reference proteome</keyword>
<sequence>MNSEHRPWPVPKGYWRMEQIWHDLLFIHWPVPVSMIRPFVPQSLDIDTFENQTWIGVVPFHMSGIRLRGLPTMPFASKFPEINLRVYVTRDGKPGVYFISLDAESFPAVKIARAFYHLPYYLADFKVSESKDQISYSSKRRRFDTRFHFQAKYGPNSDPYFSKKGSLDHWLTERYCLYANWGKSVYRCEILHEPWPLQKAEAEIFINTMADIEGLKLPDIKPILHFSKRLEVQIWGLERLK</sequence>
<dbReference type="InterPro" id="IPR018644">
    <property type="entry name" value="DUF2071"/>
</dbReference>
<dbReference type="Pfam" id="PF09844">
    <property type="entry name" value="DUF2071"/>
    <property type="match status" value="1"/>
</dbReference>
<comment type="caution">
    <text evidence="1">The sequence shown here is derived from an EMBL/GenBank/DDBJ whole genome shotgun (WGS) entry which is preliminary data.</text>
</comment>
<dbReference type="EMBL" id="RQGF01000012">
    <property type="protein sequence ID" value="TGL63755.1"/>
    <property type="molecule type" value="Genomic_DNA"/>
</dbReference>
<dbReference type="OrthoDB" id="150993at2"/>
<evidence type="ECO:0000313" key="1">
    <source>
        <dbReference type="EMBL" id="TGL63755.1"/>
    </source>
</evidence>
<dbReference type="PANTHER" id="PTHR39186">
    <property type="entry name" value="DUF2071 FAMILY PROTEIN"/>
    <property type="match status" value="1"/>
</dbReference>
<dbReference type="Proteomes" id="UP000297762">
    <property type="component" value="Unassembled WGS sequence"/>
</dbReference>
<dbReference type="SUPFAM" id="SSF160104">
    <property type="entry name" value="Acetoacetate decarboxylase-like"/>
    <property type="match status" value="1"/>
</dbReference>
<dbReference type="Gene3D" id="2.40.400.10">
    <property type="entry name" value="Acetoacetate decarboxylase-like"/>
    <property type="match status" value="1"/>
</dbReference>
<dbReference type="PANTHER" id="PTHR39186:SF1">
    <property type="entry name" value="DUF2071 DOMAIN-CONTAINING PROTEIN"/>
    <property type="match status" value="1"/>
</dbReference>
<gene>
    <name evidence="1" type="ORF">EHQ64_06310</name>
</gene>
<proteinExistence type="predicted"/>
<protein>
    <submittedName>
        <fullName evidence="1">DUF2071 domain-containing protein</fullName>
    </submittedName>
</protein>
<organism evidence="1 2">
    <name type="scientific">Leptospira sarikeiensis</name>
    <dbReference type="NCBI Taxonomy" id="2484943"/>
    <lineage>
        <taxon>Bacteria</taxon>
        <taxon>Pseudomonadati</taxon>
        <taxon>Spirochaetota</taxon>
        <taxon>Spirochaetia</taxon>
        <taxon>Leptospirales</taxon>
        <taxon>Leptospiraceae</taxon>
        <taxon>Leptospira</taxon>
    </lineage>
</organism>
<dbReference type="InterPro" id="IPR023375">
    <property type="entry name" value="ADC_dom_sf"/>
</dbReference>
<dbReference type="AlphaFoldDB" id="A0A4R9KCV9"/>
<name>A0A4R9KCV9_9LEPT</name>
<evidence type="ECO:0000313" key="2">
    <source>
        <dbReference type="Proteomes" id="UP000297762"/>
    </source>
</evidence>
<reference evidence="1" key="1">
    <citation type="journal article" date="2019" name="PLoS Negl. Trop. Dis.">
        <title>Revisiting the worldwide diversity of Leptospira species in the environment.</title>
        <authorList>
            <person name="Vincent A.T."/>
            <person name="Schiettekatte O."/>
            <person name="Bourhy P."/>
            <person name="Veyrier F.J."/>
            <person name="Picardeau M."/>
        </authorList>
    </citation>
    <scope>NUCLEOTIDE SEQUENCE [LARGE SCALE GENOMIC DNA]</scope>
    <source>
        <strain evidence="1">201702455</strain>
    </source>
</reference>